<evidence type="ECO:0000313" key="2">
    <source>
        <dbReference type="EMBL" id="CAE7752573.1"/>
    </source>
</evidence>
<reference evidence="2" key="1">
    <citation type="submission" date="2021-02" db="EMBL/GenBank/DDBJ databases">
        <authorList>
            <person name="Dougan E. K."/>
            <person name="Rhodes N."/>
            <person name="Thang M."/>
            <person name="Chan C."/>
        </authorList>
    </citation>
    <scope>NUCLEOTIDE SEQUENCE</scope>
</reference>
<organism evidence="2 3">
    <name type="scientific">Symbiodinium pilosum</name>
    <name type="common">Dinoflagellate</name>
    <dbReference type="NCBI Taxonomy" id="2952"/>
    <lineage>
        <taxon>Eukaryota</taxon>
        <taxon>Sar</taxon>
        <taxon>Alveolata</taxon>
        <taxon>Dinophyceae</taxon>
        <taxon>Suessiales</taxon>
        <taxon>Symbiodiniaceae</taxon>
        <taxon>Symbiodinium</taxon>
    </lineage>
</organism>
<comment type="caution">
    <text evidence="2">The sequence shown here is derived from an EMBL/GenBank/DDBJ whole genome shotgun (WGS) entry which is preliminary data.</text>
</comment>
<feature type="compositionally biased region" description="Basic residues" evidence="1">
    <location>
        <begin position="779"/>
        <end position="790"/>
    </location>
</feature>
<sequence>MARCYRQNLSAILDCHHMLWPGEPVCLLKPKQGEHGEEADTQTGQKFWTRECTMPTSMVMAYVLFALGSKNRTIASKVPTSEALAGLVTLFASTLGGFKLPHMRLGDGQSIVLEVDAAGHIEGSEFWTPQFYRRLVQVHWQRDVANEKKKWLKSSTGNASVPLVEILCFCLDAQRTAAFQRESKPDVLSLMTHVAHLLDQDIGKIRVDMEEIPAGHFGKNKRRLRMHSSVLVETLANRIWSGEDGCFLAVRPCAIMVASLGQERFLSAAIAKLPAPDRGISKVYMDGSNVGKRPLELLWLWICKVSKGCSKQLGTLSGYEDYPAMVRAVNKSELRMTMIRQLYGRYYDIAQLFVTPADQGHAGVARTRTYLILTLKGVVRQARDVNAVYREVSNFIAGLVQTQPGDYLVADRVDLLLEAHRTAAARKVELRDVTRPHSSVGNLMNHLLALRPRPVSPSKYVLHWPFVPTPPHLPRHFQANADEDYQLEYLLNDSLRDQRKVVELAEHVNWRYLLFAIELSKVARLLYFAWSLALLTSPLVARTGPFALPDMGSKDKKKGKKDKRVASTSSASGDISAANPMLNDSESGESDMFPGGVDLGPERQGKPHTGTAKKGAAAKKTESAGTRRSDKETYKSQRVYRDFVNHHVCVWLDEVDPTYLNMDVYKDERRAKLFSTLAFCFGWLPGDSKIATDKAGIVRAASGQYARRNKPAERTGWGPSEIHSYMKWQLEQFRLGRIKRDAVGGFSWSLPERDSKTGAPAPLPAEVVEFAGKASTKSTSKKKKGKKRSRSSSSSSSQESEKETDANETVAPTDAYTLKLRDDGSAKLTQQLGYIIRMVH</sequence>
<name>A0A812Y1P6_SYMPI</name>
<proteinExistence type="predicted"/>
<feature type="compositionally biased region" description="Basic and acidic residues" evidence="1">
    <location>
        <begin position="619"/>
        <end position="633"/>
    </location>
</feature>
<gene>
    <name evidence="2" type="ORF">SPIL2461_LOCUS21812</name>
</gene>
<protein>
    <submittedName>
        <fullName evidence="2">Uncharacterized protein</fullName>
    </submittedName>
</protein>
<feature type="region of interest" description="Disordered" evidence="1">
    <location>
        <begin position="770"/>
        <end position="815"/>
    </location>
</feature>
<evidence type="ECO:0000256" key="1">
    <source>
        <dbReference type="SAM" id="MobiDB-lite"/>
    </source>
</evidence>
<dbReference type="OrthoDB" id="430410at2759"/>
<keyword evidence="3" id="KW-1185">Reference proteome</keyword>
<accession>A0A812Y1P6</accession>
<dbReference type="Proteomes" id="UP000649617">
    <property type="component" value="Unassembled WGS sequence"/>
</dbReference>
<dbReference type="AlphaFoldDB" id="A0A812Y1P6"/>
<evidence type="ECO:0000313" key="3">
    <source>
        <dbReference type="Proteomes" id="UP000649617"/>
    </source>
</evidence>
<feature type="region of interest" description="Disordered" evidence="1">
    <location>
        <begin position="546"/>
        <end position="633"/>
    </location>
</feature>
<dbReference type="EMBL" id="CAJNIZ010046624">
    <property type="protein sequence ID" value="CAE7752573.1"/>
    <property type="molecule type" value="Genomic_DNA"/>
</dbReference>